<keyword evidence="2" id="KW-0238">DNA-binding</keyword>
<dbReference type="InterPro" id="IPR028978">
    <property type="entry name" value="Chorismate_lyase_/UTRA_dom_sf"/>
</dbReference>
<evidence type="ECO:0000259" key="4">
    <source>
        <dbReference type="PROSITE" id="PS50949"/>
    </source>
</evidence>
<dbReference type="PRINTS" id="PR00035">
    <property type="entry name" value="HTHGNTR"/>
</dbReference>
<dbReference type="SUPFAM" id="SSF64288">
    <property type="entry name" value="Chorismate lyase-like"/>
    <property type="match status" value="1"/>
</dbReference>
<keyword evidence="6" id="KW-1185">Reference proteome</keyword>
<dbReference type="EMBL" id="LT629772">
    <property type="protein sequence ID" value="SDT28491.1"/>
    <property type="molecule type" value="Genomic_DNA"/>
</dbReference>
<evidence type="ECO:0000313" key="6">
    <source>
        <dbReference type="Proteomes" id="UP000199103"/>
    </source>
</evidence>
<dbReference type="Gene3D" id="1.10.10.10">
    <property type="entry name" value="Winged helix-like DNA-binding domain superfamily/Winged helix DNA-binding domain"/>
    <property type="match status" value="1"/>
</dbReference>
<dbReference type="InterPro" id="IPR036388">
    <property type="entry name" value="WH-like_DNA-bd_sf"/>
</dbReference>
<dbReference type="PANTHER" id="PTHR44846:SF17">
    <property type="entry name" value="GNTR-FAMILY TRANSCRIPTIONAL REGULATOR"/>
    <property type="match status" value="1"/>
</dbReference>
<dbReference type="PROSITE" id="PS50949">
    <property type="entry name" value="HTH_GNTR"/>
    <property type="match status" value="1"/>
</dbReference>
<dbReference type="Pfam" id="PF07702">
    <property type="entry name" value="UTRA"/>
    <property type="match status" value="1"/>
</dbReference>
<organism evidence="5 6">
    <name type="scientific">Microlunatus soli</name>
    <dbReference type="NCBI Taxonomy" id="630515"/>
    <lineage>
        <taxon>Bacteria</taxon>
        <taxon>Bacillati</taxon>
        <taxon>Actinomycetota</taxon>
        <taxon>Actinomycetes</taxon>
        <taxon>Propionibacteriales</taxon>
        <taxon>Propionibacteriaceae</taxon>
        <taxon>Microlunatus</taxon>
    </lineage>
</organism>
<protein>
    <submittedName>
        <fullName evidence="5">GntR family transcriptional regulator</fullName>
    </submittedName>
</protein>
<reference evidence="5 6" key="1">
    <citation type="submission" date="2016-10" db="EMBL/GenBank/DDBJ databases">
        <authorList>
            <person name="de Groot N.N."/>
        </authorList>
    </citation>
    <scope>NUCLEOTIDE SEQUENCE [LARGE SCALE GENOMIC DNA]</scope>
    <source>
        <strain evidence="5 6">DSM 21800</strain>
    </source>
</reference>
<keyword evidence="3" id="KW-0804">Transcription</keyword>
<dbReference type="InterPro" id="IPR011663">
    <property type="entry name" value="UTRA"/>
</dbReference>
<dbReference type="Gene3D" id="3.40.1410.10">
    <property type="entry name" value="Chorismate lyase-like"/>
    <property type="match status" value="1"/>
</dbReference>
<keyword evidence="1" id="KW-0805">Transcription regulation</keyword>
<dbReference type="STRING" id="630515.SAMN04489812_4971"/>
<dbReference type="SMART" id="SM00866">
    <property type="entry name" value="UTRA"/>
    <property type="match status" value="1"/>
</dbReference>
<feature type="domain" description="HTH gntR-type" evidence="4">
    <location>
        <begin position="1"/>
        <end position="65"/>
    </location>
</feature>
<dbReference type="CDD" id="cd07377">
    <property type="entry name" value="WHTH_GntR"/>
    <property type="match status" value="1"/>
</dbReference>
<dbReference type="AlphaFoldDB" id="A0A1H1Z417"/>
<dbReference type="InterPro" id="IPR000524">
    <property type="entry name" value="Tscrpt_reg_HTH_GntR"/>
</dbReference>
<dbReference type="Proteomes" id="UP000199103">
    <property type="component" value="Chromosome I"/>
</dbReference>
<dbReference type="GO" id="GO:0003700">
    <property type="term" value="F:DNA-binding transcription factor activity"/>
    <property type="evidence" value="ECO:0007669"/>
    <property type="project" value="InterPro"/>
</dbReference>
<accession>A0A1H1Z417</accession>
<dbReference type="InterPro" id="IPR036390">
    <property type="entry name" value="WH_DNA-bd_sf"/>
</dbReference>
<name>A0A1H1Z417_9ACTN</name>
<dbReference type="Pfam" id="PF00392">
    <property type="entry name" value="GntR"/>
    <property type="match status" value="1"/>
</dbReference>
<evidence type="ECO:0000256" key="3">
    <source>
        <dbReference type="ARBA" id="ARBA00023163"/>
    </source>
</evidence>
<evidence type="ECO:0000313" key="5">
    <source>
        <dbReference type="EMBL" id="SDT28491.1"/>
    </source>
</evidence>
<sequence>MRRLRDLLRSDILHGVYLDAKMPGESELMAGYAVPRAVVREALDLLRTEGLVDRLRGYGTIAVANPQRNSLVDGHGIDHVPRHGFWSLVTDITVLAQERVRTPDAVRRQMPEATEEVLQLDYLMRSDGDVVAIATNYFKFPEAGTLENLEFRHDFYEFLGRGGLTIGATEFALGASTVDPVLAETIRAKINTPLITLEQTIFDMTGSAFDVAYIWMRADRVMLSSFAAHPDFRPLS</sequence>
<evidence type="ECO:0000256" key="1">
    <source>
        <dbReference type="ARBA" id="ARBA00023015"/>
    </source>
</evidence>
<dbReference type="SMART" id="SM00345">
    <property type="entry name" value="HTH_GNTR"/>
    <property type="match status" value="1"/>
</dbReference>
<dbReference type="GO" id="GO:0045892">
    <property type="term" value="P:negative regulation of DNA-templated transcription"/>
    <property type="evidence" value="ECO:0007669"/>
    <property type="project" value="TreeGrafter"/>
</dbReference>
<proteinExistence type="predicted"/>
<dbReference type="SUPFAM" id="SSF46785">
    <property type="entry name" value="Winged helix' DNA-binding domain"/>
    <property type="match status" value="1"/>
</dbReference>
<gene>
    <name evidence="5" type="ORF">SAMN04489812_4971</name>
</gene>
<dbReference type="PANTHER" id="PTHR44846">
    <property type="entry name" value="MANNOSYL-D-GLYCERATE TRANSPORT/METABOLISM SYSTEM REPRESSOR MNGR-RELATED"/>
    <property type="match status" value="1"/>
</dbReference>
<evidence type="ECO:0000256" key="2">
    <source>
        <dbReference type="ARBA" id="ARBA00023125"/>
    </source>
</evidence>
<dbReference type="InterPro" id="IPR050679">
    <property type="entry name" value="Bact_HTH_transcr_reg"/>
</dbReference>
<dbReference type="GO" id="GO:0003677">
    <property type="term" value="F:DNA binding"/>
    <property type="evidence" value="ECO:0007669"/>
    <property type="project" value="UniProtKB-KW"/>
</dbReference>